<feature type="domain" description="Ig-like" evidence="2">
    <location>
        <begin position="109"/>
        <end position="204"/>
    </location>
</feature>
<keyword evidence="3" id="KW-1185">Reference proteome</keyword>
<dbReference type="RefSeq" id="XP_024867995.1">
    <property type="nucleotide sequence ID" value="XM_025012227.1"/>
</dbReference>
<dbReference type="Proteomes" id="UP000504618">
    <property type="component" value="Unplaced"/>
</dbReference>
<dbReference type="PROSITE" id="PS50835">
    <property type="entry name" value="IG_LIKE"/>
    <property type="match status" value="1"/>
</dbReference>
<dbReference type="RefSeq" id="XP_024867997.1">
    <property type="nucleotide sequence ID" value="XM_025012229.1"/>
</dbReference>
<proteinExistence type="predicted"/>
<evidence type="ECO:0000313" key="7">
    <source>
        <dbReference type="RefSeq" id="XP_024867997.1"/>
    </source>
</evidence>
<sequence length="358" mass="38479">MAVMGTTSVFRLDGGGGGGGGGSGGDDRGRRSRRCNPRASRMRTGGRRASKGSSGVKCGSVAAKRGGSGKFLLVGAVLAIQFVGAAALTSKAGSDIKVEFKMPKEAVVGSSIEVRCEWRLLGGSNLYSVKWYKDDHEFFRYLPDSSQRTQIFPRPGVKVETRPNGEQRWIRLKDLALQSSGQYKCEVSTEAPSFATTYQTANLTVISLPERGPEITGLSSHYAVGENVTANCSAWPSVPKANLRWTINGEPVPLENIVQHPPLSPTSNGDIPNSLGLRLMIEPRHFTMGPIQGQIKIKCIAEVGSRVFDFERKVLKAYVNNQRLSAGDIYVHAAAHSIRAGILAPLLTAILALVLLTT</sequence>
<dbReference type="RefSeq" id="XP_024867994.1">
    <property type="nucleotide sequence ID" value="XM_025012226.1"/>
</dbReference>
<dbReference type="Gene3D" id="2.60.40.10">
    <property type="entry name" value="Immunoglobulins"/>
    <property type="match status" value="2"/>
</dbReference>
<dbReference type="AlphaFoldDB" id="A0A6J1PEN0"/>
<reference evidence="4 5" key="1">
    <citation type="submission" date="2025-04" db="UniProtKB">
        <authorList>
            <consortium name="RefSeq"/>
        </authorList>
    </citation>
    <scope>IDENTIFICATION</scope>
    <source>
        <tissue evidence="4 5">Whole body</tissue>
    </source>
</reference>
<dbReference type="InterPro" id="IPR013783">
    <property type="entry name" value="Ig-like_fold"/>
</dbReference>
<dbReference type="PANTHER" id="PTHR21261:SF15">
    <property type="entry name" value="BEATEN PATH IIIA, ISOFORM D-RELATED"/>
    <property type="match status" value="1"/>
</dbReference>
<evidence type="ECO:0000313" key="4">
    <source>
        <dbReference type="RefSeq" id="XP_024867994.1"/>
    </source>
</evidence>
<name>A0A6J1PEN0_9HYME</name>
<dbReference type="SUPFAM" id="SSF48726">
    <property type="entry name" value="Immunoglobulin"/>
    <property type="match status" value="2"/>
</dbReference>
<dbReference type="InterPro" id="IPR013106">
    <property type="entry name" value="Ig_V-set"/>
</dbReference>
<feature type="compositionally biased region" description="Basic residues" evidence="1">
    <location>
        <begin position="30"/>
        <end position="50"/>
    </location>
</feature>
<evidence type="ECO:0000313" key="3">
    <source>
        <dbReference type="Proteomes" id="UP000504618"/>
    </source>
</evidence>
<gene>
    <name evidence="4 5 6 7" type="primary">LOC112452151</name>
</gene>
<dbReference type="OrthoDB" id="10015491at2759"/>
<dbReference type="PANTHER" id="PTHR21261">
    <property type="entry name" value="BEAT PROTEIN"/>
    <property type="match status" value="1"/>
</dbReference>
<evidence type="ECO:0000259" key="2">
    <source>
        <dbReference type="PROSITE" id="PS50835"/>
    </source>
</evidence>
<feature type="compositionally biased region" description="Gly residues" evidence="1">
    <location>
        <begin position="13"/>
        <end position="24"/>
    </location>
</feature>
<evidence type="ECO:0000313" key="5">
    <source>
        <dbReference type="RefSeq" id="XP_024867995.1"/>
    </source>
</evidence>
<feature type="region of interest" description="Disordered" evidence="1">
    <location>
        <begin position="1"/>
        <end position="58"/>
    </location>
</feature>
<dbReference type="Pfam" id="PF07686">
    <property type="entry name" value="V-set"/>
    <property type="match status" value="1"/>
</dbReference>
<protein>
    <submittedName>
        <fullName evidence="4 5">Uncharacterized protein LOC112452151</fullName>
    </submittedName>
</protein>
<dbReference type="GeneID" id="112452151"/>
<dbReference type="RefSeq" id="XP_024867996.1">
    <property type="nucleotide sequence ID" value="XM_025012228.1"/>
</dbReference>
<evidence type="ECO:0000256" key="1">
    <source>
        <dbReference type="SAM" id="MobiDB-lite"/>
    </source>
</evidence>
<dbReference type="FunFam" id="2.60.40.10:FF:000437">
    <property type="entry name" value="Beat-IIIc, isoform A"/>
    <property type="match status" value="1"/>
</dbReference>
<dbReference type="InterPro" id="IPR036179">
    <property type="entry name" value="Ig-like_dom_sf"/>
</dbReference>
<dbReference type="InterPro" id="IPR007110">
    <property type="entry name" value="Ig-like_dom"/>
</dbReference>
<accession>A0A6J1PEN0</accession>
<evidence type="ECO:0000313" key="6">
    <source>
        <dbReference type="RefSeq" id="XP_024867996.1"/>
    </source>
</evidence>
<organism evidence="3 7">
    <name type="scientific">Temnothorax curvispinosus</name>
    <dbReference type="NCBI Taxonomy" id="300111"/>
    <lineage>
        <taxon>Eukaryota</taxon>
        <taxon>Metazoa</taxon>
        <taxon>Ecdysozoa</taxon>
        <taxon>Arthropoda</taxon>
        <taxon>Hexapoda</taxon>
        <taxon>Insecta</taxon>
        <taxon>Pterygota</taxon>
        <taxon>Neoptera</taxon>
        <taxon>Endopterygota</taxon>
        <taxon>Hymenoptera</taxon>
        <taxon>Apocrita</taxon>
        <taxon>Aculeata</taxon>
        <taxon>Formicoidea</taxon>
        <taxon>Formicidae</taxon>
        <taxon>Myrmicinae</taxon>
        <taxon>Temnothorax</taxon>
    </lineage>
</organism>